<evidence type="ECO:0000313" key="2">
    <source>
        <dbReference type="EMBL" id="KAF8435791.1"/>
    </source>
</evidence>
<dbReference type="AlphaFoldDB" id="A0AAD4GCU4"/>
<accession>A0AAD4GCU4</accession>
<evidence type="ECO:0000313" key="3">
    <source>
        <dbReference type="Proteomes" id="UP001194468"/>
    </source>
</evidence>
<sequence length="442" mass="49205">MLLKNFVGEDPCQYCKTADPYGTKAPLIVAVVFVSALVPLPRPVVSNEPLLVSIRHAPVHLIGRSGYSSFSSIQLPWSHTLKLLGLLNTRIHFIVLMLHWCNDSDSPARFVVRALPESNLLYLVFAIPLASLYCNMFLANLNARMYIRGTHEVMSGTVSSGARTETQDNATKALPPIPLYIRKVTEVVTFTEPENSLYCNTLLANLNARAYIRSGKVTPAFDGTMAEKHSEMVFASSTHQKTTEVGTSTNAAGSKAVEDCLIWQCAKLSYYMQYRVETCQKSPMFLGWVGDGLGCDLLGTIEVEHIQQFLSVTMYATTDECVVLGHRCLVLSAVYVSKSVMIRGGRPTEELGWCRSTLALKLQFDHKLRPEPSAVNGDTWSVAMSHSITATRDELEIIRRNCQIRQNTTEKAHLGELQLSRTSRTPKRLYQATPKRPESETK</sequence>
<reference evidence="2" key="1">
    <citation type="submission" date="2019-10" db="EMBL/GenBank/DDBJ databases">
        <authorList>
            <consortium name="DOE Joint Genome Institute"/>
            <person name="Kuo A."/>
            <person name="Miyauchi S."/>
            <person name="Kiss E."/>
            <person name="Drula E."/>
            <person name="Kohler A."/>
            <person name="Sanchez-Garcia M."/>
            <person name="Andreopoulos B."/>
            <person name="Barry K.W."/>
            <person name="Bonito G."/>
            <person name="Buee M."/>
            <person name="Carver A."/>
            <person name="Chen C."/>
            <person name="Cichocki N."/>
            <person name="Clum A."/>
            <person name="Culley D."/>
            <person name="Crous P.W."/>
            <person name="Fauchery L."/>
            <person name="Girlanda M."/>
            <person name="Hayes R."/>
            <person name="Keri Z."/>
            <person name="LaButti K."/>
            <person name="Lipzen A."/>
            <person name="Lombard V."/>
            <person name="Magnuson J."/>
            <person name="Maillard F."/>
            <person name="Morin E."/>
            <person name="Murat C."/>
            <person name="Nolan M."/>
            <person name="Ohm R."/>
            <person name="Pangilinan J."/>
            <person name="Pereira M."/>
            <person name="Perotto S."/>
            <person name="Peter M."/>
            <person name="Riley R."/>
            <person name="Sitrit Y."/>
            <person name="Stielow B."/>
            <person name="Szollosi G."/>
            <person name="Zifcakova L."/>
            <person name="Stursova M."/>
            <person name="Spatafora J.W."/>
            <person name="Tedersoo L."/>
            <person name="Vaario L.-M."/>
            <person name="Yamada A."/>
            <person name="Yan M."/>
            <person name="Wang P."/>
            <person name="Xu J."/>
            <person name="Bruns T."/>
            <person name="Baldrian P."/>
            <person name="Vilgalys R."/>
            <person name="Henrissat B."/>
            <person name="Grigoriev I.V."/>
            <person name="Hibbett D."/>
            <person name="Nagy L.G."/>
            <person name="Martin F.M."/>
        </authorList>
    </citation>
    <scope>NUCLEOTIDE SEQUENCE</scope>
    <source>
        <strain evidence="2">BED1</strain>
    </source>
</reference>
<protein>
    <submittedName>
        <fullName evidence="2">Uncharacterized protein</fullName>
    </submittedName>
</protein>
<proteinExistence type="predicted"/>
<keyword evidence="3" id="KW-1185">Reference proteome</keyword>
<reference evidence="2" key="2">
    <citation type="journal article" date="2020" name="Nat. Commun.">
        <title>Large-scale genome sequencing of mycorrhizal fungi provides insights into the early evolution of symbiotic traits.</title>
        <authorList>
            <person name="Miyauchi S."/>
            <person name="Kiss E."/>
            <person name="Kuo A."/>
            <person name="Drula E."/>
            <person name="Kohler A."/>
            <person name="Sanchez-Garcia M."/>
            <person name="Morin E."/>
            <person name="Andreopoulos B."/>
            <person name="Barry K.W."/>
            <person name="Bonito G."/>
            <person name="Buee M."/>
            <person name="Carver A."/>
            <person name="Chen C."/>
            <person name="Cichocki N."/>
            <person name="Clum A."/>
            <person name="Culley D."/>
            <person name="Crous P.W."/>
            <person name="Fauchery L."/>
            <person name="Girlanda M."/>
            <person name="Hayes R.D."/>
            <person name="Keri Z."/>
            <person name="LaButti K."/>
            <person name="Lipzen A."/>
            <person name="Lombard V."/>
            <person name="Magnuson J."/>
            <person name="Maillard F."/>
            <person name="Murat C."/>
            <person name="Nolan M."/>
            <person name="Ohm R.A."/>
            <person name="Pangilinan J."/>
            <person name="Pereira M.F."/>
            <person name="Perotto S."/>
            <person name="Peter M."/>
            <person name="Pfister S."/>
            <person name="Riley R."/>
            <person name="Sitrit Y."/>
            <person name="Stielow J.B."/>
            <person name="Szollosi G."/>
            <person name="Zifcakova L."/>
            <person name="Stursova M."/>
            <person name="Spatafora J.W."/>
            <person name="Tedersoo L."/>
            <person name="Vaario L.M."/>
            <person name="Yamada A."/>
            <person name="Yan M."/>
            <person name="Wang P."/>
            <person name="Xu J."/>
            <person name="Bruns T."/>
            <person name="Baldrian P."/>
            <person name="Vilgalys R."/>
            <person name="Dunand C."/>
            <person name="Henrissat B."/>
            <person name="Grigoriev I.V."/>
            <person name="Hibbett D."/>
            <person name="Nagy L.G."/>
            <person name="Martin F.M."/>
        </authorList>
    </citation>
    <scope>NUCLEOTIDE SEQUENCE</scope>
    <source>
        <strain evidence="2">BED1</strain>
    </source>
</reference>
<dbReference type="EMBL" id="WHUW01000024">
    <property type="protein sequence ID" value="KAF8435791.1"/>
    <property type="molecule type" value="Genomic_DNA"/>
</dbReference>
<comment type="caution">
    <text evidence="2">The sequence shown here is derived from an EMBL/GenBank/DDBJ whole genome shotgun (WGS) entry which is preliminary data.</text>
</comment>
<feature type="region of interest" description="Disordered" evidence="1">
    <location>
        <begin position="423"/>
        <end position="442"/>
    </location>
</feature>
<dbReference type="Proteomes" id="UP001194468">
    <property type="component" value="Unassembled WGS sequence"/>
</dbReference>
<organism evidence="2 3">
    <name type="scientific">Boletus edulis BED1</name>
    <dbReference type="NCBI Taxonomy" id="1328754"/>
    <lineage>
        <taxon>Eukaryota</taxon>
        <taxon>Fungi</taxon>
        <taxon>Dikarya</taxon>
        <taxon>Basidiomycota</taxon>
        <taxon>Agaricomycotina</taxon>
        <taxon>Agaricomycetes</taxon>
        <taxon>Agaricomycetidae</taxon>
        <taxon>Boletales</taxon>
        <taxon>Boletineae</taxon>
        <taxon>Boletaceae</taxon>
        <taxon>Boletoideae</taxon>
        <taxon>Boletus</taxon>
    </lineage>
</organism>
<gene>
    <name evidence="2" type="ORF">L210DRAFT_3693526</name>
</gene>
<name>A0AAD4GCU4_BOLED</name>
<evidence type="ECO:0000256" key="1">
    <source>
        <dbReference type="SAM" id="MobiDB-lite"/>
    </source>
</evidence>